<proteinExistence type="predicted"/>
<dbReference type="EMBL" id="JADIMI010000055">
    <property type="protein sequence ID" value="MBO8452334.1"/>
    <property type="molecule type" value="Genomic_DNA"/>
</dbReference>
<organism evidence="1 2">
    <name type="scientific">Candidatus Cryptobacteroides intestinavium</name>
    <dbReference type="NCBI Taxonomy" id="2840766"/>
    <lineage>
        <taxon>Bacteria</taxon>
        <taxon>Pseudomonadati</taxon>
        <taxon>Bacteroidota</taxon>
        <taxon>Bacteroidia</taxon>
        <taxon>Bacteroidales</taxon>
        <taxon>Candidatus Cryptobacteroides</taxon>
    </lineage>
</organism>
<reference evidence="1" key="1">
    <citation type="submission" date="2020-10" db="EMBL/GenBank/DDBJ databases">
        <authorList>
            <person name="Gilroy R."/>
        </authorList>
    </citation>
    <scope>NUCLEOTIDE SEQUENCE</scope>
    <source>
        <strain evidence="1">B1-20833</strain>
    </source>
</reference>
<sequence>ITGLNETLNPSSSDDNGSLEIDFSEASVFLTFVNEIPLDLSVAASPIDKDGNVIGSGIDVELTGIEGNSAVTVGAGNVGSPSESPAVIRIRADRESLMKLDGFRLDLKGSCGSGFAGVALNENQGIQLKDISVNIKGGVSTQF</sequence>
<protein>
    <submittedName>
        <fullName evidence="1">Uncharacterized protein</fullName>
    </submittedName>
</protein>
<accession>A0A9D9EZ43</accession>
<dbReference type="Proteomes" id="UP000823661">
    <property type="component" value="Unassembled WGS sequence"/>
</dbReference>
<feature type="non-terminal residue" evidence="1">
    <location>
        <position position="1"/>
    </location>
</feature>
<comment type="caution">
    <text evidence="1">The sequence shown here is derived from an EMBL/GenBank/DDBJ whole genome shotgun (WGS) entry which is preliminary data.</text>
</comment>
<evidence type="ECO:0000313" key="1">
    <source>
        <dbReference type="EMBL" id="MBO8452334.1"/>
    </source>
</evidence>
<evidence type="ECO:0000313" key="2">
    <source>
        <dbReference type="Proteomes" id="UP000823661"/>
    </source>
</evidence>
<dbReference type="AlphaFoldDB" id="A0A9D9EZ43"/>
<gene>
    <name evidence="1" type="ORF">IAC06_05570</name>
</gene>
<name>A0A9D9EZ43_9BACT</name>
<reference evidence="1" key="2">
    <citation type="journal article" date="2021" name="PeerJ">
        <title>Extensive microbial diversity within the chicken gut microbiome revealed by metagenomics and culture.</title>
        <authorList>
            <person name="Gilroy R."/>
            <person name="Ravi A."/>
            <person name="Getino M."/>
            <person name="Pursley I."/>
            <person name="Horton D.L."/>
            <person name="Alikhan N.F."/>
            <person name="Baker D."/>
            <person name="Gharbi K."/>
            <person name="Hall N."/>
            <person name="Watson M."/>
            <person name="Adriaenssens E.M."/>
            <person name="Foster-Nyarko E."/>
            <person name="Jarju S."/>
            <person name="Secka A."/>
            <person name="Antonio M."/>
            <person name="Oren A."/>
            <person name="Chaudhuri R.R."/>
            <person name="La Ragione R."/>
            <person name="Hildebrand F."/>
            <person name="Pallen M.J."/>
        </authorList>
    </citation>
    <scope>NUCLEOTIDE SEQUENCE</scope>
    <source>
        <strain evidence="1">B1-20833</strain>
    </source>
</reference>